<keyword evidence="5 6" id="KW-0472">Membrane</keyword>
<feature type="transmembrane region" description="Helical" evidence="6">
    <location>
        <begin position="240"/>
        <end position="259"/>
    </location>
</feature>
<dbReference type="Proteomes" id="UP001589609">
    <property type="component" value="Unassembled WGS sequence"/>
</dbReference>
<dbReference type="InterPro" id="IPR050638">
    <property type="entry name" value="AA-Vitamin_Transporters"/>
</dbReference>
<protein>
    <submittedName>
        <fullName evidence="8">DMT family transporter</fullName>
    </submittedName>
</protein>
<evidence type="ECO:0000256" key="1">
    <source>
        <dbReference type="ARBA" id="ARBA00004127"/>
    </source>
</evidence>
<evidence type="ECO:0000256" key="3">
    <source>
        <dbReference type="ARBA" id="ARBA00022692"/>
    </source>
</evidence>
<accession>A0ABV5WI05</accession>
<evidence type="ECO:0000256" key="5">
    <source>
        <dbReference type="ARBA" id="ARBA00023136"/>
    </source>
</evidence>
<dbReference type="SUPFAM" id="SSF103481">
    <property type="entry name" value="Multidrug resistance efflux transporter EmrE"/>
    <property type="match status" value="2"/>
</dbReference>
<gene>
    <name evidence="8" type="ORF">ACFFMS_17935</name>
</gene>
<comment type="subcellular location">
    <subcellularLocation>
        <location evidence="1">Endomembrane system</location>
        <topology evidence="1">Multi-pass membrane protein</topology>
    </subcellularLocation>
</comment>
<dbReference type="EMBL" id="JBHMAF010000120">
    <property type="protein sequence ID" value="MFB9760245.1"/>
    <property type="molecule type" value="Genomic_DNA"/>
</dbReference>
<feature type="transmembrane region" description="Helical" evidence="6">
    <location>
        <begin position="90"/>
        <end position="109"/>
    </location>
</feature>
<feature type="transmembrane region" description="Helical" evidence="6">
    <location>
        <begin position="177"/>
        <end position="198"/>
    </location>
</feature>
<reference evidence="8 9" key="1">
    <citation type="submission" date="2024-09" db="EMBL/GenBank/DDBJ databases">
        <authorList>
            <person name="Sun Q."/>
            <person name="Mori K."/>
        </authorList>
    </citation>
    <scope>NUCLEOTIDE SEQUENCE [LARGE SCALE GENOMIC DNA]</scope>
    <source>
        <strain evidence="8 9">JCM 11201</strain>
    </source>
</reference>
<keyword evidence="3 6" id="KW-0812">Transmembrane</keyword>
<dbReference type="PANTHER" id="PTHR32322:SF2">
    <property type="entry name" value="EAMA DOMAIN-CONTAINING PROTEIN"/>
    <property type="match status" value="1"/>
</dbReference>
<feature type="domain" description="EamA" evidence="7">
    <location>
        <begin position="149"/>
        <end position="282"/>
    </location>
</feature>
<feature type="transmembrane region" description="Helical" evidence="6">
    <location>
        <begin position="265"/>
        <end position="282"/>
    </location>
</feature>
<evidence type="ECO:0000313" key="9">
    <source>
        <dbReference type="Proteomes" id="UP001589609"/>
    </source>
</evidence>
<evidence type="ECO:0000256" key="6">
    <source>
        <dbReference type="SAM" id="Phobius"/>
    </source>
</evidence>
<dbReference type="Pfam" id="PF00892">
    <property type="entry name" value="EamA"/>
    <property type="match status" value="2"/>
</dbReference>
<feature type="transmembrane region" description="Helical" evidence="6">
    <location>
        <begin position="29"/>
        <end position="49"/>
    </location>
</feature>
<dbReference type="InterPro" id="IPR000620">
    <property type="entry name" value="EamA_dom"/>
</dbReference>
<proteinExistence type="inferred from homology"/>
<evidence type="ECO:0000313" key="8">
    <source>
        <dbReference type="EMBL" id="MFB9760245.1"/>
    </source>
</evidence>
<feature type="transmembrane region" description="Helical" evidence="6">
    <location>
        <begin position="204"/>
        <end position="228"/>
    </location>
</feature>
<keyword evidence="9" id="KW-1185">Reference proteome</keyword>
<dbReference type="InterPro" id="IPR037185">
    <property type="entry name" value="EmrE-like"/>
</dbReference>
<comment type="similarity">
    <text evidence="2">Belongs to the EamA transporter family.</text>
</comment>
<feature type="domain" description="EamA" evidence="7">
    <location>
        <begin position="4"/>
        <end position="134"/>
    </location>
</feature>
<name>A0ABV5WI05_9BACI</name>
<evidence type="ECO:0000256" key="4">
    <source>
        <dbReference type="ARBA" id="ARBA00022989"/>
    </source>
</evidence>
<feature type="transmembrane region" description="Helical" evidence="6">
    <location>
        <begin position="61"/>
        <end position="84"/>
    </location>
</feature>
<dbReference type="PANTHER" id="PTHR32322">
    <property type="entry name" value="INNER MEMBRANE TRANSPORTER"/>
    <property type="match status" value="1"/>
</dbReference>
<organism evidence="8 9">
    <name type="scientific">Ectobacillus funiculus</name>
    <dbReference type="NCBI Taxonomy" id="137993"/>
    <lineage>
        <taxon>Bacteria</taxon>
        <taxon>Bacillati</taxon>
        <taxon>Bacillota</taxon>
        <taxon>Bacilli</taxon>
        <taxon>Bacillales</taxon>
        <taxon>Bacillaceae</taxon>
        <taxon>Ectobacillus</taxon>
    </lineage>
</organism>
<evidence type="ECO:0000256" key="2">
    <source>
        <dbReference type="ARBA" id="ARBA00007362"/>
    </source>
</evidence>
<keyword evidence="4 6" id="KW-1133">Transmembrane helix</keyword>
<evidence type="ECO:0000259" key="7">
    <source>
        <dbReference type="Pfam" id="PF00892"/>
    </source>
</evidence>
<sequence>MHVYALFVLLCFIGGTTWAFQKIGLTNSLPLWSAGMRFTIAGLLISILLSIQKKYIISKELITLSILNGLMYFAIPFGTVYWAGQYLSSGLISILAASISIFLLLLNKLFKGIPATTTQKIGVLLSIIGMIVVFGNQLSIKASLIEGTAMSFVILAMFGSAFITIQVQQRIQDIPILTFNSFSMLSGGFVLLLSSLFLEHGNRTFSGISLVALLYLAIVGSVLGLWINMYLLKSWHISRATMHLFVSPVLALYVGFVFLGELLSQNIYIGTVFILTGVFLINRKKQEGGSSHVQTQTSGYHMSK</sequence>
<feature type="transmembrane region" description="Helical" evidence="6">
    <location>
        <begin position="121"/>
        <end position="138"/>
    </location>
</feature>
<feature type="transmembrane region" description="Helical" evidence="6">
    <location>
        <begin position="144"/>
        <end position="165"/>
    </location>
</feature>
<comment type="caution">
    <text evidence="8">The sequence shown here is derived from an EMBL/GenBank/DDBJ whole genome shotgun (WGS) entry which is preliminary data.</text>
</comment>